<dbReference type="PROSITE" id="PS50850">
    <property type="entry name" value="MFS"/>
    <property type="match status" value="1"/>
</dbReference>
<feature type="transmembrane region" description="Helical" evidence="6">
    <location>
        <begin position="452"/>
        <end position="473"/>
    </location>
</feature>
<feature type="transmembrane region" description="Helical" evidence="6">
    <location>
        <begin position="485"/>
        <end position="511"/>
    </location>
</feature>
<dbReference type="Gene3D" id="1.20.1720.10">
    <property type="entry name" value="Multidrug resistance protein D"/>
    <property type="match status" value="1"/>
</dbReference>
<dbReference type="AlphaFoldDB" id="A0A6A6GWZ4"/>
<keyword evidence="2 6" id="KW-0812">Transmembrane</keyword>
<feature type="transmembrane region" description="Helical" evidence="6">
    <location>
        <begin position="384"/>
        <end position="405"/>
    </location>
</feature>
<evidence type="ECO:0000256" key="6">
    <source>
        <dbReference type="SAM" id="Phobius"/>
    </source>
</evidence>
<feature type="region of interest" description="Disordered" evidence="5">
    <location>
        <begin position="1"/>
        <end position="57"/>
    </location>
</feature>
<protein>
    <submittedName>
        <fullName evidence="8">MFS general substrate transporter</fullName>
    </submittedName>
</protein>
<feature type="transmembrane region" description="Helical" evidence="6">
    <location>
        <begin position="276"/>
        <end position="296"/>
    </location>
</feature>
<evidence type="ECO:0000256" key="4">
    <source>
        <dbReference type="ARBA" id="ARBA00023136"/>
    </source>
</evidence>
<evidence type="ECO:0000256" key="5">
    <source>
        <dbReference type="SAM" id="MobiDB-lite"/>
    </source>
</evidence>
<evidence type="ECO:0000313" key="9">
    <source>
        <dbReference type="Proteomes" id="UP000800092"/>
    </source>
</evidence>
<keyword evidence="9" id="KW-1185">Reference proteome</keyword>
<feature type="transmembrane region" description="Helical" evidence="6">
    <location>
        <begin position="139"/>
        <end position="158"/>
    </location>
</feature>
<feature type="transmembrane region" description="Helical" evidence="6">
    <location>
        <begin position="164"/>
        <end position="189"/>
    </location>
</feature>
<evidence type="ECO:0000256" key="2">
    <source>
        <dbReference type="ARBA" id="ARBA00022692"/>
    </source>
</evidence>
<proteinExistence type="predicted"/>
<keyword evidence="4 6" id="KW-0472">Membrane</keyword>
<dbReference type="InterPro" id="IPR036259">
    <property type="entry name" value="MFS_trans_sf"/>
</dbReference>
<dbReference type="EMBL" id="ML991843">
    <property type="protein sequence ID" value="KAF2230324.1"/>
    <property type="molecule type" value="Genomic_DNA"/>
</dbReference>
<feature type="transmembrane region" description="Helical" evidence="6">
    <location>
        <begin position="109"/>
        <end position="127"/>
    </location>
</feature>
<feature type="transmembrane region" description="Helical" evidence="6">
    <location>
        <begin position="350"/>
        <end position="372"/>
    </location>
</feature>
<feature type="transmembrane region" description="Helical" evidence="6">
    <location>
        <begin position="417"/>
        <end position="437"/>
    </location>
</feature>
<feature type="transmembrane region" description="Helical" evidence="6">
    <location>
        <begin position="225"/>
        <end position="247"/>
    </location>
</feature>
<name>A0A6A6GWZ4_VIRVR</name>
<feature type="domain" description="Major facilitator superfamily (MFS) profile" evidence="7">
    <location>
        <begin position="74"/>
        <end position="521"/>
    </location>
</feature>
<organism evidence="8 9">
    <name type="scientific">Viridothelium virens</name>
    <name type="common">Speckled blister lichen</name>
    <name type="synonym">Trypethelium virens</name>
    <dbReference type="NCBI Taxonomy" id="1048519"/>
    <lineage>
        <taxon>Eukaryota</taxon>
        <taxon>Fungi</taxon>
        <taxon>Dikarya</taxon>
        <taxon>Ascomycota</taxon>
        <taxon>Pezizomycotina</taxon>
        <taxon>Dothideomycetes</taxon>
        <taxon>Dothideomycetes incertae sedis</taxon>
        <taxon>Trypetheliales</taxon>
        <taxon>Trypetheliaceae</taxon>
        <taxon>Viridothelium</taxon>
    </lineage>
</organism>
<dbReference type="GO" id="GO:0022857">
    <property type="term" value="F:transmembrane transporter activity"/>
    <property type="evidence" value="ECO:0007669"/>
    <property type="project" value="InterPro"/>
</dbReference>
<evidence type="ECO:0000259" key="7">
    <source>
        <dbReference type="PROSITE" id="PS50850"/>
    </source>
</evidence>
<reference evidence="8" key="1">
    <citation type="journal article" date="2020" name="Stud. Mycol.">
        <title>101 Dothideomycetes genomes: a test case for predicting lifestyles and emergence of pathogens.</title>
        <authorList>
            <person name="Haridas S."/>
            <person name="Albert R."/>
            <person name="Binder M."/>
            <person name="Bloem J."/>
            <person name="Labutti K."/>
            <person name="Salamov A."/>
            <person name="Andreopoulos B."/>
            <person name="Baker S."/>
            <person name="Barry K."/>
            <person name="Bills G."/>
            <person name="Bluhm B."/>
            <person name="Cannon C."/>
            <person name="Castanera R."/>
            <person name="Culley D."/>
            <person name="Daum C."/>
            <person name="Ezra D."/>
            <person name="Gonzalez J."/>
            <person name="Henrissat B."/>
            <person name="Kuo A."/>
            <person name="Liang C."/>
            <person name="Lipzen A."/>
            <person name="Lutzoni F."/>
            <person name="Magnuson J."/>
            <person name="Mondo S."/>
            <person name="Nolan M."/>
            <person name="Ohm R."/>
            <person name="Pangilinan J."/>
            <person name="Park H.-J."/>
            <person name="Ramirez L."/>
            <person name="Alfaro M."/>
            <person name="Sun H."/>
            <person name="Tritt A."/>
            <person name="Yoshinaga Y."/>
            <person name="Zwiers L.-H."/>
            <person name="Turgeon B."/>
            <person name="Goodwin S."/>
            <person name="Spatafora J."/>
            <person name="Crous P."/>
            <person name="Grigoriev I."/>
        </authorList>
    </citation>
    <scope>NUCLEOTIDE SEQUENCE</scope>
    <source>
        <strain evidence="8">Tuck. ex Michener</strain>
    </source>
</reference>
<feature type="transmembrane region" description="Helical" evidence="6">
    <location>
        <begin position="308"/>
        <end position="329"/>
    </location>
</feature>
<dbReference type="InterPro" id="IPR011701">
    <property type="entry name" value="MFS"/>
</dbReference>
<gene>
    <name evidence="8" type="ORF">EV356DRAFT_492157</name>
</gene>
<feature type="compositionally biased region" description="Polar residues" evidence="5">
    <location>
        <begin position="33"/>
        <end position="43"/>
    </location>
</feature>
<dbReference type="InterPro" id="IPR020846">
    <property type="entry name" value="MFS_dom"/>
</dbReference>
<comment type="subcellular location">
    <subcellularLocation>
        <location evidence="1">Membrane</location>
        <topology evidence="1">Multi-pass membrane protein</topology>
    </subcellularLocation>
</comment>
<sequence length="590" mass="64117">MAPALSDQTRQDLESEPTSGPRSDLSIDEFSTAPPNTSPTSRNDILENASETEKGPENALPSITYITGTRLRLITAALSLCLFLTSLEIPIVVTALVKITTNLGGFRQSSWIVAAYLLGYVGVLIVFAKLSDIFGRKTLLLVAIFLFVVFSAACGAAQTIQQLIVFRAFQGVGGAGNYSLCSVIFFELVPEEKYAKYTSSVSVVYSLSLLLGPIFGGAISQSSTWRWVFLLNVPPGALAGVILVFCLPNHFPYHGNSQNRRHMSGKTSFKQTFQRLDLVGSILLIIATLSLVAALLEASNEFPWKSAFVITLLTISGLCWGVFLLWEYFITISDGIQEPVFPWRFVQSRVWTGMLLNAVFLGGPWFAAIFQIPQRLTYVNGTSALQAGVRFMPFTLAAPVGSVLAPTIIKAAKIPPIYLVLVAATIQVVGFALISTLPTHEAISASQYGYEIIAGFGCGINITLLILMTPYSVQLRDKGKLHEILLSFPTVALGSVTQFRVMGGAIGLAIVTSVFNSFLRRKLGEFLTQDQIRSLLESADVLQTFPRETQTLTRAVIASGYNLQMKILAGLAGAQLLCTALMWQGKQIRV</sequence>
<evidence type="ECO:0000256" key="1">
    <source>
        <dbReference type="ARBA" id="ARBA00004141"/>
    </source>
</evidence>
<dbReference type="GO" id="GO:0005886">
    <property type="term" value="C:plasma membrane"/>
    <property type="evidence" value="ECO:0007669"/>
    <property type="project" value="TreeGrafter"/>
</dbReference>
<dbReference type="Pfam" id="PF07690">
    <property type="entry name" value="MFS_1"/>
    <property type="match status" value="1"/>
</dbReference>
<accession>A0A6A6GWZ4</accession>
<dbReference type="PANTHER" id="PTHR23501:SF43">
    <property type="entry name" value="MULTIDRUG TRANSPORTER, PUTATIVE (AFU_ORTHOLOGUE AFUA_6G03040)-RELATED"/>
    <property type="match status" value="1"/>
</dbReference>
<dbReference type="Proteomes" id="UP000800092">
    <property type="component" value="Unassembled WGS sequence"/>
</dbReference>
<feature type="transmembrane region" description="Helical" evidence="6">
    <location>
        <begin position="73"/>
        <end position="97"/>
    </location>
</feature>
<keyword evidence="3 6" id="KW-1133">Transmembrane helix</keyword>
<feature type="transmembrane region" description="Helical" evidence="6">
    <location>
        <begin position="201"/>
        <end position="219"/>
    </location>
</feature>
<dbReference type="SUPFAM" id="SSF103473">
    <property type="entry name" value="MFS general substrate transporter"/>
    <property type="match status" value="2"/>
</dbReference>
<dbReference type="OrthoDB" id="440553at2759"/>
<dbReference type="PANTHER" id="PTHR23501">
    <property type="entry name" value="MAJOR FACILITATOR SUPERFAMILY"/>
    <property type="match status" value="1"/>
</dbReference>
<evidence type="ECO:0000313" key="8">
    <source>
        <dbReference type="EMBL" id="KAF2230324.1"/>
    </source>
</evidence>
<evidence type="ECO:0000256" key="3">
    <source>
        <dbReference type="ARBA" id="ARBA00022989"/>
    </source>
</evidence>